<protein>
    <recommendedName>
        <fullName evidence="1">RNase H type-1 domain-containing protein</fullName>
    </recommendedName>
</protein>
<sequence length="119" mass="13055">MNHKTGSAFVACKDEEEISHVSVRLNDEATVYLADLNAIDLAINYILENYIINAEIISDSRSVLQALSNTSNIGPHIWKIKNKVKGNSCNISIKWAKAHIGILGNEAADAYAKLVTTKE</sequence>
<dbReference type="InterPro" id="IPR012337">
    <property type="entry name" value="RNaseH-like_sf"/>
</dbReference>
<evidence type="ECO:0000259" key="1">
    <source>
        <dbReference type="Pfam" id="PF00075"/>
    </source>
</evidence>
<comment type="caution">
    <text evidence="2">The sequence shown here is derived from an EMBL/GenBank/DDBJ whole genome shotgun (WGS) entry which is preliminary data.</text>
</comment>
<dbReference type="Proteomes" id="UP001054945">
    <property type="component" value="Unassembled WGS sequence"/>
</dbReference>
<dbReference type="Gene3D" id="3.30.420.10">
    <property type="entry name" value="Ribonuclease H-like superfamily/Ribonuclease H"/>
    <property type="match status" value="1"/>
</dbReference>
<feature type="domain" description="RNase H type-1" evidence="1">
    <location>
        <begin position="3"/>
        <end position="113"/>
    </location>
</feature>
<dbReference type="SUPFAM" id="SSF53098">
    <property type="entry name" value="Ribonuclease H-like"/>
    <property type="match status" value="1"/>
</dbReference>
<gene>
    <name evidence="2" type="ORF">CEXT_292391</name>
</gene>
<dbReference type="GO" id="GO:0004523">
    <property type="term" value="F:RNA-DNA hybrid ribonuclease activity"/>
    <property type="evidence" value="ECO:0007669"/>
    <property type="project" value="InterPro"/>
</dbReference>
<name>A0AAV4MVF4_CAEEX</name>
<dbReference type="AlphaFoldDB" id="A0AAV4MVF4"/>
<reference evidence="2 3" key="1">
    <citation type="submission" date="2021-06" db="EMBL/GenBank/DDBJ databases">
        <title>Caerostris extrusa draft genome.</title>
        <authorList>
            <person name="Kono N."/>
            <person name="Arakawa K."/>
        </authorList>
    </citation>
    <scope>NUCLEOTIDE SEQUENCE [LARGE SCALE GENOMIC DNA]</scope>
</reference>
<dbReference type="GO" id="GO:0003676">
    <property type="term" value="F:nucleic acid binding"/>
    <property type="evidence" value="ECO:0007669"/>
    <property type="project" value="InterPro"/>
</dbReference>
<dbReference type="EMBL" id="BPLR01002664">
    <property type="protein sequence ID" value="GIX76441.1"/>
    <property type="molecule type" value="Genomic_DNA"/>
</dbReference>
<proteinExistence type="predicted"/>
<evidence type="ECO:0000313" key="3">
    <source>
        <dbReference type="Proteomes" id="UP001054945"/>
    </source>
</evidence>
<organism evidence="2 3">
    <name type="scientific">Caerostris extrusa</name>
    <name type="common">Bark spider</name>
    <name type="synonym">Caerostris bankana</name>
    <dbReference type="NCBI Taxonomy" id="172846"/>
    <lineage>
        <taxon>Eukaryota</taxon>
        <taxon>Metazoa</taxon>
        <taxon>Ecdysozoa</taxon>
        <taxon>Arthropoda</taxon>
        <taxon>Chelicerata</taxon>
        <taxon>Arachnida</taxon>
        <taxon>Araneae</taxon>
        <taxon>Araneomorphae</taxon>
        <taxon>Entelegynae</taxon>
        <taxon>Araneoidea</taxon>
        <taxon>Araneidae</taxon>
        <taxon>Caerostris</taxon>
    </lineage>
</organism>
<accession>A0AAV4MVF4</accession>
<dbReference type="InterPro" id="IPR002156">
    <property type="entry name" value="RNaseH_domain"/>
</dbReference>
<dbReference type="Pfam" id="PF00075">
    <property type="entry name" value="RNase_H"/>
    <property type="match status" value="1"/>
</dbReference>
<evidence type="ECO:0000313" key="2">
    <source>
        <dbReference type="EMBL" id="GIX76441.1"/>
    </source>
</evidence>
<dbReference type="CDD" id="cd09276">
    <property type="entry name" value="Rnase_HI_RT_non_LTR"/>
    <property type="match status" value="1"/>
</dbReference>
<dbReference type="InterPro" id="IPR036397">
    <property type="entry name" value="RNaseH_sf"/>
</dbReference>
<keyword evidence="3" id="KW-1185">Reference proteome</keyword>